<accession>A0A5P1R8R9</accession>
<dbReference type="OrthoDB" id="9804277at2"/>
<keyword evidence="4 9" id="KW-0808">Transferase</keyword>
<reference evidence="11 12" key="1">
    <citation type="journal article" date="2019" name="Biochem. Eng. J.">
        <title>Metabolic engineering of the marine bacteria Neptunomonas concharum for the production of acetoin and meso-2,3-butanediol from acetate.</title>
        <authorList>
            <person name="Li W."/>
            <person name="Pu N."/>
            <person name="Liu C.-X."/>
            <person name="Yuan Q.-P."/>
            <person name="Li Z.-J."/>
        </authorList>
    </citation>
    <scope>NUCLEOTIDE SEQUENCE [LARGE SCALE GENOMIC DNA]</scope>
    <source>
        <strain evidence="11 12">JCM17730</strain>
    </source>
</reference>
<comment type="catalytic activity">
    <reaction evidence="9">
        <text>N-terminal S-1,2-diacyl-sn-glyceryl-L-cysteinyl-[lipoprotein] + a glycerophospholipid = N-acyl-S-1,2-diacyl-sn-glyceryl-L-cysteinyl-[lipoprotein] + a 2-acyl-sn-glycero-3-phospholipid + H(+)</text>
        <dbReference type="Rhea" id="RHEA:48228"/>
        <dbReference type="Rhea" id="RHEA-COMP:14681"/>
        <dbReference type="Rhea" id="RHEA-COMP:14684"/>
        <dbReference type="ChEBI" id="CHEBI:15378"/>
        <dbReference type="ChEBI" id="CHEBI:136912"/>
        <dbReference type="ChEBI" id="CHEBI:140656"/>
        <dbReference type="ChEBI" id="CHEBI:140657"/>
        <dbReference type="ChEBI" id="CHEBI:140660"/>
        <dbReference type="EC" id="2.3.1.269"/>
    </reaction>
</comment>
<evidence type="ECO:0000256" key="9">
    <source>
        <dbReference type="HAMAP-Rule" id="MF_01148"/>
    </source>
</evidence>
<dbReference type="Proteomes" id="UP000324760">
    <property type="component" value="Chromosome"/>
</dbReference>
<feature type="transmembrane region" description="Helical" evidence="9">
    <location>
        <begin position="474"/>
        <end position="490"/>
    </location>
</feature>
<dbReference type="InterPro" id="IPR045378">
    <property type="entry name" value="LNT_N"/>
</dbReference>
<keyword evidence="7 9" id="KW-0472">Membrane</keyword>
<evidence type="ECO:0000256" key="7">
    <source>
        <dbReference type="ARBA" id="ARBA00023136"/>
    </source>
</evidence>
<feature type="transmembrane region" description="Helical" evidence="9">
    <location>
        <begin position="190"/>
        <end position="206"/>
    </location>
</feature>
<dbReference type="NCBIfam" id="TIGR00546">
    <property type="entry name" value="lnt"/>
    <property type="match status" value="1"/>
</dbReference>
<dbReference type="Pfam" id="PF20154">
    <property type="entry name" value="LNT_N"/>
    <property type="match status" value="1"/>
</dbReference>
<feature type="transmembrane region" description="Helical" evidence="9">
    <location>
        <begin position="157"/>
        <end position="178"/>
    </location>
</feature>
<keyword evidence="5 9" id="KW-0812">Transmembrane</keyword>
<keyword evidence="8 9" id="KW-0012">Acyltransferase</keyword>
<feature type="transmembrane region" description="Helical" evidence="9">
    <location>
        <begin position="83"/>
        <end position="107"/>
    </location>
</feature>
<proteinExistence type="inferred from homology"/>
<dbReference type="UniPathway" id="UPA00666"/>
<organism evidence="11 12">
    <name type="scientific">Neptunomonas concharum</name>
    <dbReference type="NCBI Taxonomy" id="1031538"/>
    <lineage>
        <taxon>Bacteria</taxon>
        <taxon>Pseudomonadati</taxon>
        <taxon>Pseudomonadota</taxon>
        <taxon>Gammaproteobacteria</taxon>
        <taxon>Oceanospirillales</taxon>
        <taxon>Oceanospirillaceae</taxon>
        <taxon>Neptunomonas</taxon>
    </lineage>
</organism>
<dbReference type="PROSITE" id="PS50263">
    <property type="entry name" value="CN_HYDROLASE"/>
    <property type="match status" value="1"/>
</dbReference>
<feature type="domain" description="CN hydrolase" evidence="10">
    <location>
        <begin position="221"/>
        <end position="463"/>
    </location>
</feature>
<dbReference type="EMBL" id="CP043869">
    <property type="protein sequence ID" value="QEQ95685.1"/>
    <property type="molecule type" value="Genomic_DNA"/>
</dbReference>
<feature type="transmembrane region" description="Helical" evidence="9">
    <location>
        <begin position="12"/>
        <end position="42"/>
    </location>
</feature>
<dbReference type="RefSeq" id="WP_138986389.1">
    <property type="nucleotide sequence ID" value="NZ_CP043869.1"/>
</dbReference>
<evidence type="ECO:0000256" key="1">
    <source>
        <dbReference type="ARBA" id="ARBA00004651"/>
    </source>
</evidence>
<keyword evidence="6 9" id="KW-1133">Transmembrane helix</keyword>
<dbReference type="GO" id="GO:0016410">
    <property type="term" value="F:N-acyltransferase activity"/>
    <property type="evidence" value="ECO:0007669"/>
    <property type="project" value="UniProtKB-UniRule"/>
</dbReference>
<dbReference type="InterPro" id="IPR036526">
    <property type="entry name" value="C-N_Hydrolase_sf"/>
</dbReference>
<dbReference type="InterPro" id="IPR003010">
    <property type="entry name" value="C-N_Hydrolase"/>
</dbReference>
<dbReference type="CDD" id="cd07571">
    <property type="entry name" value="ALP_N-acyl_transferase"/>
    <property type="match status" value="1"/>
</dbReference>
<evidence type="ECO:0000259" key="10">
    <source>
        <dbReference type="PROSITE" id="PS50263"/>
    </source>
</evidence>
<feature type="transmembrane region" description="Helical" evidence="9">
    <location>
        <begin position="119"/>
        <end position="145"/>
    </location>
</feature>
<dbReference type="InterPro" id="IPR004563">
    <property type="entry name" value="Apolipo_AcylTrfase"/>
</dbReference>
<evidence type="ECO:0000313" key="12">
    <source>
        <dbReference type="Proteomes" id="UP000324760"/>
    </source>
</evidence>
<feature type="transmembrane region" description="Helical" evidence="9">
    <location>
        <begin position="54"/>
        <end position="77"/>
    </location>
</feature>
<dbReference type="EC" id="2.3.1.269" evidence="9"/>
<comment type="subcellular location">
    <subcellularLocation>
        <location evidence="1 9">Cell membrane</location>
        <topology evidence="1 9">Multi-pass membrane protein</topology>
    </subcellularLocation>
</comment>
<evidence type="ECO:0000256" key="4">
    <source>
        <dbReference type="ARBA" id="ARBA00022679"/>
    </source>
</evidence>
<dbReference type="GO" id="GO:0005886">
    <property type="term" value="C:plasma membrane"/>
    <property type="evidence" value="ECO:0007669"/>
    <property type="project" value="UniProtKB-SubCell"/>
</dbReference>
<dbReference type="Pfam" id="PF00795">
    <property type="entry name" value="CN_hydrolase"/>
    <property type="match status" value="1"/>
</dbReference>
<evidence type="ECO:0000256" key="8">
    <source>
        <dbReference type="ARBA" id="ARBA00023315"/>
    </source>
</evidence>
<dbReference type="SUPFAM" id="SSF56317">
    <property type="entry name" value="Carbon-nitrogen hydrolase"/>
    <property type="match status" value="1"/>
</dbReference>
<comment type="function">
    <text evidence="9">Catalyzes the phospholipid dependent N-acylation of the N-terminal cysteine of apolipoprotein, the last step in lipoprotein maturation.</text>
</comment>
<sequence>MQIRTLAYRALLAALGGALVTLSLAPIHFWPLIFISPALLYFTLKETTTKQAGILGWCYGAGLYGSGASWVFVSIHTFGDTPFLLSVLMTAAFAAALALIFSLQTWAYRRWFNQTRYTALAFIGLWVVFEWLRSWVFTGFPWLYLGYALTESPFRSWAPIGGVWLLSLGILTISIGMLEIVNARSKRTRFNWAIPITLFCLAPFLTTEWTTKGEKLKIDIVQANIPQHLKWDRSYLPEILGTYTRMTETQTDAPIIIWPETAISTYLSSAMPYLVTLFDQLENENRMLISGYPAIELDETHPEGFRVHNSLGIMTNGFGIYHKQRLVPFGEYVPFERQIRGLISFFDLPMSGFSLPEHPQSRLLAKDTRIAAAICYEIAYPELVRSLSADSDWILTLSNDTWFSHSLAPAQHLQIAQMRALENGRWVVRSTNNGLTALINPLGEITNQAPAYQKAVLKGEIEERSGVTPYQQTGVLPVLLISFVLMGIGFRRRAT</sequence>
<dbReference type="Gene3D" id="3.60.110.10">
    <property type="entry name" value="Carbon-nitrogen hydrolase"/>
    <property type="match status" value="1"/>
</dbReference>
<dbReference type="GO" id="GO:0042158">
    <property type="term" value="P:lipoprotein biosynthetic process"/>
    <property type="evidence" value="ECO:0007669"/>
    <property type="project" value="UniProtKB-UniRule"/>
</dbReference>
<keyword evidence="3 9" id="KW-1003">Cell membrane</keyword>
<name>A0A5P1R8R9_9GAMM</name>
<keyword evidence="11" id="KW-0449">Lipoprotein</keyword>
<evidence type="ECO:0000313" key="11">
    <source>
        <dbReference type="EMBL" id="QEQ95685.1"/>
    </source>
</evidence>
<dbReference type="HAMAP" id="MF_01148">
    <property type="entry name" value="Lnt"/>
    <property type="match status" value="1"/>
</dbReference>
<comment type="similarity">
    <text evidence="2 9">Belongs to the CN hydrolase family. Apolipoprotein N-acyltransferase subfamily.</text>
</comment>
<dbReference type="PANTHER" id="PTHR38686">
    <property type="entry name" value="APOLIPOPROTEIN N-ACYLTRANSFERASE"/>
    <property type="match status" value="1"/>
</dbReference>
<dbReference type="PANTHER" id="PTHR38686:SF1">
    <property type="entry name" value="APOLIPOPROTEIN N-ACYLTRANSFERASE"/>
    <property type="match status" value="1"/>
</dbReference>
<evidence type="ECO:0000256" key="6">
    <source>
        <dbReference type="ARBA" id="ARBA00022989"/>
    </source>
</evidence>
<evidence type="ECO:0000256" key="3">
    <source>
        <dbReference type="ARBA" id="ARBA00022475"/>
    </source>
</evidence>
<protein>
    <recommendedName>
        <fullName evidence="9">Apolipoprotein N-acyltransferase</fullName>
        <shortName evidence="9">ALP N-acyltransferase</shortName>
        <ecNumber evidence="9">2.3.1.269</ecNumber>
    </recommendedName>
</protein>
<evidence type="ECO:0000256" key="2">
    <source>
        <dbReference type="ARBA" id="ARBA00010065"/>
    </source>
</evidence>
<comment type="pathway">
    <text evidence="9">Protein modification; lipoprotein biosynthesis (N-acyl transfer).</text>
</comment>
<keyword evidence="12" id="KW-1185">Reference proteome</keyword>
<evidence type="ECO:0000256" key="5">
    <source>
        <dbReference type="ARBA" id="ARBA00022692"/>
    </source>
</evidence>
<dbReference type="KEGG" id="ncu:F0U83_02615"/>
<gene>
    <name evidence="9 11" type="primary">lnt</name>
    <name evidence="11" type="ORF">F0U83_02615</name>
</gene>
<dbReference type="AlphaFoldDB" id="A0A5P1R8R9"/>